<dbReference type="AlphaFoldDB" id="A0A423ULC3"/>
<evidence type="ECO:0000259" key="1">
    <source>
        <dbReference type="Pfam" id="PF14229"/>
    </source>
</evidence>
<dbReference type="Gene3D" id="1.10.150.20">
    <property type="entry name" value="5' to 3' exonuclease, C-terminal subdomain"/>
    <property type="match status" value="1"/>
</dbReference>
<accession>A0A423ULC3</accession>
<dbReference type="Pfam" id="PF14229">
    <property type="entry name" value="DUF4332"/>
    <property type="match status" value="1"/>
</dbReference>
<protein>
    <recommendedName>
        <fullName evidence="1">DUF4332 domain-containing protein</fullName>
    </recommendedName>
</protein>
<comment type="caution">
    <text evidence="2">The sequence shown here is derived from an EMBL/GenBank/DDBJ whole genome shotgun (WGS) entry which is preliminary data.</text>
</comment>
<evidence type="ECO:0000313" key="3">
    <source>
        <dbReference type="Proteomes" id="UP000285258"/>
    </source>
</evidence>
<sequence length="75" mass="8321">MIAMAADLDKLFGIDPDAVAKLKELGIATIEEFYDVAKYADSRAELSEKTGVDPFKLEEWSSTAGNFILMSNCEW</sequence>
<name>A0A423ULC3_9ACTN</name>
<dbReference type="Proteomes" id="UP000285258">
    <property type="component" value="Unassembled WGS sequence"/>
</dbReference>
<feature type="domain" description="DUF4332" evidence="1">
    <location>
        <begin position="13"/>
        <end position="64"/>
    </location>
</feature>
<proteinExistence type="predicted"/>
<reference evidence="3" key="1">
    <citation type="submission" date="2018-05" db="EMBL/GenBank/DDBJ databases">
        <title>Genome Sequencing of selected type strains of the family Eggerthellaceae.</title>
        <authorList>
            <person name="Danylec N."/>
            <person name="Stoll D.A."/>
            <person name="Doetsch A."/>
            <person name="Huch M."/>
        </authorList>
    </citation>
    <scope>NUCLEOTIDE SEQUENCE [LARGE SCALE GENOMIC DNA]</scope>
    <source>
        <strain evidence="3">DSM 27213</strain>
    </source>
</reference>
<dbReference type="RefSeq" id="WP_096226818.1">
    <property type="nucleotide sequence ID" value="NZ_DBEZUE010000027.1"/>
</dbReference>
<dbReference type="EMBL" id="QIBW01000005">
    <property type="protein sequence ID" value="ROT90536.1"/>
    <property type="molecule type" value="Genomic_DNA"/>
</dbReference>
<gene>
    <name evidence="2" type="ORF">DMP12_05880</name>
</gene>
<organism evidence="2 3">
    <name type="scientific">Gordonibacter urolithinfaciens</name>
    <dbReference type="NCBI Taxonomy" id="1335613"/>
    <lineage>
        <taxon>Bacteria</taxon>
        <taxon>Bacillati</taxon>
        <taxon>Actinomycetota</taxon>
        <taxon>Coriobacteriia</taxon>
        <taxon>Eggerthellales</taxon>
        <taxon>Eggerthellaceae</taxon>
        <taxon>Gordonibacter</taxon>
    </lineage>
</organism>
<dbReference type="InterPro" id="IPR025567">
    <property type="entry name" value="DUF4332"/>
</dbReference>
<evidence type="ECO:0000313" key="2">
    <source>
        <dbReference type="EMBL" id="ROT90536.1"/>
    </source>
</evidence>